<dbReference type="Pfam" id="PF00027">
    <property type="entry name" value="cNMP_binding"/>
    <property type="match status" value="1"/>
</dbReference>
<dbReference type="EMBL" id="LKHS01000005">
    <property type="protein sequence ID" value="KQH86926.1"/>
    <property type="molecule type" value="Genomic_DNA"/>
</dbReference>
<evidence type="ECO:0000256" key="3">
    <source>
        <dbReference type="ARBA" id="ARBA00023163"/>
    </source>
</evidence>
<keyword evidence="3" id="KW-0804">Transcription</keyword>
<sequence>MPNSILSLLNAQEKAQLLTRRKLKCYMAGQLLFTHGESALHMYHVEKGKVSLFRLMPNGDEKLFRVFTAGEFIAEMAMFMSPRTYPMSARVEQETELSVFHYQDVLEAFTQSPETSIKVMNYMTNRIHQLMDTVNILTQVNANQRLVMKLADVYRTKNKNDQKITLPTTKRLLASQLGMTPETLSRAFKKLKAEGFITENGNQIRLLDIEAMCESVELTSDIFYVIDE</sequence>
<evidence type="ECO:0000313" key="7">
    <source>
        <dbReference type="Proteomes" id="UP000051221"/>
    </source>
</evidence>
<dbReference type="InterPro" id="IPR018490">
    <property type="entry name" value="cNMP-bd_dom_sf"/>
</dbReference>
<evidence type="ECO:0000256" key="1">
    <source>
        <dbReference type="ARBA" id="ARBA00023015"/>
    </source>
</evidence>
<organism evidence="6 7">
    <name type="scientific">Vibrio furnissii</name>
    <dbReference type="NCBI Taxonomy" id="29494"/>
    <lineage>
        <taxon>Bacteria</taxon>
        <taxon>Pseudomonadati</taxon>
        <taxon>Pseudomonadota</taxon>
        <taxon>Gammaproteobacteria</taxon>
        <taxon>Vibrionales</taxon>
        <taxon>Vibrionaceae</taxon>
        <taxon>Vibrio</taxon>
    </lineage>
</organism>
<comment type="caution">
    <text evidence="6">The sequence shown here is derived from an EMBL/GenBank/DDBJ whole genome shotgun (WGS) entry which is preliminary data.</text>
</comment>
<dbReference type="InterPro" id="IPR012318">
    <property type="entry name" value="HTH_CRP"/>
</dbReference>
<name>A0A0Q2RS45_VIBFU</name>
<dbReference type="Pfam" id="PF13545">
    <property type="entry name" value="HTH_Crp_2"/>
    <property type="match status" value="1"/>
</dbReference>
<dbReference type="SUPFAM" id="SSF46785">
    <property type="entry name" value="Winged helix' DNA-binding domain"/>
    <property type="match status" value="1"/>
</dbReference>
<dbReference type="Gene3D" id="2.60.120.10">
    <property type="entry name" value="Jelly Rolls"/>
    <property type="match status" value="1"/>
</dbReference>
<dbReference type="InterPro" id="IPR000595">
    <property type="entry name" value="cNMP-bd_dom"/>
</dbReference>
<dbReference type="Gene3D" id="1.10.10.10">
    <property type="entry name" value="Winged helix-like DNA-binding domain superfamily/Winged helix DNA-binding domain"/>
    <property type="match status" value="1"/>
</dbReference>
<keyword evidence="7" id="KW-1185">Reference proteome</keyword>
<dbReference type="PRINTS" id="PR00034">
    <property type="entry name" value="HTHCRP"/>
</dbReference>
<proteinExistence type="predicted"/>
<accession>A0A0Q2RS45</accession>
<reference evidence="6 7" key="1">
    <citation type="submission" date="2015-08" db="EMBL/GenBank/DDBJ databases">
        <title>Antibacterial properties of a collection of Vibrionaceae strains.</title>
        <authorList>
            <person name="Giubergia S."/>
        </authorList>
    </citation>
    <scope>NUCLEOTIDE SEQUENCE [LARGE SCALE GENOMIC DNA]</scope>
    <source>
        <strain evidence="6 7">S0821</strain>
    </source>
</reference>
<dbReference type="GO" id="GO:0005829">
    <property type="term" value="C:cytosol"/>
    <property type="evidence" value="ECO:0007669"/>
    <property type="project" value="TreeGrafter"/>
</dbReference>
<dbReference type="InterPro" id="IPR014710">
    <property type="entry name" value="RmlC-like_jellyroll"/>
</dbReference>
<dbReference type="GO" id="GO:0003677">
    <property type="term" value="F:DNA binding"/>
    <property type="evidence" value="ECO:0007669"/>
    <property type="project" value="UniProtKB-KW"/>
</dbReference>
<dbReference type="PROSITE" id="PS50042">
    <property type="entry name" value="CNMP_BINDING_3"/>
    <property type="match status" value="1"/>
</dbReference>
<dbReference type="InParanoid" id="A0A0Q2RS45"/>
<evidence type="ECO:0000313" key="6">
    <source>
        <dbReference type="EMBL" id="KQH86926.1"/>
    </source>
</evidence>
<dbReference type="InterPro" id="IPR036390">
    <property type="entry name" value="WH_DNA-bd_sf"/>
</dbReference>
<dbReference type="CDD" id="cd00038">
    <property type="entry name" value="CAP_ED"/>
    <property type="match status" value="1"/>
</dbReference>
<protein>
    <submittedName>
        <fullName evidence="6">Transcriptional regulator</fullName>
    </submittedName>
</protein>
<keyword evidence="2" id="KW-0238">DNA-binding</keyword>
<dbReference type="Proteomes" id="UP000051221">
    <property type="component" value="Unassembled WGS sequence"/>
</dbReference>
<evidence type="ECO:0000256" key="2">
    <source>
        <dbReference type="ARBA" id="ARBA00023125"/>
    </source>
</evidence>
<evidence type="ECO:0000259" key="5">
    <source>
        <dbReference type="PROSITE" id="PS51063"/>
    </source>
</evidence>
<dbReference type="SMART" id="SM00100">
    <property type="entry name" value="cNMP"/>
    <property type="match status" value="1"/>
</dbReference>
<dbReference type="InterPro" id="IPR050397">
    <property type="entry name" value="Env_Response_Regulators"/>
</dbReference>
<dbReference type="PANTHER" id="PTHR24567:SF74">
    <property type="entry name" value="HTH-TYPE TRANSCRIPTIONAL REGULATOR ARCR"/>
    <property type="match status" value="1"/>
</dbReference>
<evidence type="ECO:0000259" key="4">
    <source>
        <dbReference type="PROSITE" id="PS50042"/>
    </source>
</evidence>
<dbReference type="InterPro" id="IPR036388">
    <property type="entry name" value="WH-like_DNA-bd_sf"/>
</dbReference>
<dbReference type="SUPFAM" id="SSF51206">
    <property type="entry name" value="cAMP-binding domain-like"/>
    <property type="match status" value="1"/>
</dbReference>
<feature type="domain" description="HTH crp-type" evidence="5">
    <location>
        <begin position="140"/>
        <end position="210"/>
    </location>
</feature>
<dbReference type="GO" id="GO:0003700">
    <property type="term" value="F:DNA-binding transcription factor activity"/>
    <property type="evidence" value="ECO:0007669"/>
    <property type="project" value="TreeGrafter"/>
</dbReference>
<feature type="domain" description="Cyclic nucleotide-binding" evidence="4">
    <location>
        <begin position="5"/>
        <end position="100"/>
    </location>
</feature>
<dbReference type="RefSeq" id="WP_055465791.1">
    <property type="nucleotide sequence ID" value="NZ_LKHS01000005.1"/>
</dbReference>
<gene>
    <name evidence="6" type="ORF">AMR76_06730</name>
</gene>
<dbReference type="SMART" id="SM00419">
    <property type="entry name" value="HTH_CRP"/>
    <property type="match status" value="1"/>
</dbReference>
<dbReference type="PANTHER" id="PTHR24567">
    <property type="entry name" value="CRP FAMILY TRANSCRIPTIONAL REGULATORY PROTEIN"/>
    <property type="match status" value="1"/>
</dbReference>
<dbReference type="PROSITE" id="PS51063">
    <property type="entry name" value="HTH_CRP_2"/>
    <property type="match status" value="1"/>
</dbReference>
<dbReference type="AlphaFoldDB" id="A0A0Q2RS45"/>
<keyword evidence="1" id="KW-0805">Transcription regulation</keyword>